<dbReference type="EMBL" id="LAZR01041769">
    <property type="protein sequence ID" value="KKL11154.1"/>
    <property type="molecule type" value="Genomic_DNA"/>
</dbReference>
<feature type="non-terminal residue" evidence="1">
    <location>
        <position position="328"/>
    </location>
</feature>
<sequence length="328" mass="35244">MSPVEGRPPREEEDESSISVRIFESAHQGMGDATLVQEHKYNRIHGSIDARWPGELRMGMQIREGTGGGTYPFLNSPPVFATAWEDSNGLPVVYAIHDDTLIKFTTGKVTSTNNFWTSGQVVTDGMLHDSDGVPYLFVGFGGASGDTKLQRMDRAGNATAVTPTVLADKLLSLNGKAYRTITPSSGTANCQVSTLGIGVDPFNNPSLWSAGVTVGFAGTSINALVAIRQAPVAIKPEGVFGYSEAVDRWINYTPSWEKFQHDDNGKGAFSLGDLLIIPMGDGGMVMFDGFNVRPYDPVSLESTPNEHTTRAQIDSIGTTRHWAIAATG</sequence>
<name>A0A0F9ANH4_9ZZZZ</name>
<protein>
    <submittedName>
        <fullName evidence="1">Uncharacterized protein</fullName>
    </submittedName>
</protein>
<comment type="caution">
    <text evidence="1">The sequence shown here is derived from an EMBL/GenBank/DDBJ whole genome shotgun (WGS) entry which is preliminary data.</text>
</comment>
<gene>
    <name evidence="1" type="ORF">LCGC14_2548650</name>
</gene>
<organism evidence="1">
    <name type="scientific">marine sediment metagenome</name>
    <dbReference type="NCBI Taxonomy" id="412755"/>
    <lineage>
        <taxon>unclassified sequences</taxon>
        <taxon>metagenomes</taxon>
        <taxon>ecological metagenomes</taxon>
    </lineage>
</organism>
<accession>A0A0F9ANH4</accession>
<proteinExistence type="predicted"/>
<evidence type="ECO:0000313" key="1">
    <source>
        <dbReference type="EMBL" id="KKL11154.1"/>
    </source>
</evidence>
<dbReference type="AlphaFoldDB" id="A0A0F9ANH4"/>
<reference evidence="1" key="1">
    <citation type="journal article" date="2015" name="Nature">
        <title>Complex archaea that bridge the gap between prokaryotes and eukaryotes.</title>
        <authorList>
            <person name="Spang A."/>
            <person name="Saw J.H."/>
            <person name="Jorgensen S.L."/>
            <person name="Zaremba-Niedzwiedzka K."/>
            <person name="Martijn J."/>
            <person name="Lind A.E."/>
            <person name="van Eijk R."/>
            <person name="Schleper C."/>
            <person name="Guy L."/>
            <person name="Ettema T.J."/>
        </authorList>
    </citation>
    <scope>NUCLEOTIDE SEQUENCE</scope>
</reference>